<feature type="transmembrane region" description="Helical" evidence="1">
    <location>
        <begin position="6"/>
        <end position="24"/>
    </location>
</feature>
<sequence>MLQAAIILIDLLFISLLTFGLYFPRHRRRDLVVAYLVVNVGVLAVAQVLASSTVGVGLGLGLFGVLSIIRLRSSEIEQHEVAYYFAALAMGLLAGLSTEPTVLTVVLMALILAVVYFGDSPRLFRSYRQQTVVLDAAFADESALIAHLEGLLGARVHGVHVRSLDLVNDTTLVDVRYQVSAARSAAALPDSAGTAGTAVLQESGR</sequence>
<keyword evidence="3" id="KW-1185">Reference proteome</keyword>
<dbReference type="Proteomes" id="UP000298468">
    <property type="component" value="Unassembled WGS sequence"/>
</dbReference>
<dbReference type="OrthoDB" id="3827267at2"/>
<feature type="transmembrane region" description="Helical" evidence="1">
    <location>
        <begin position="54"/>
        <end position="69"/>
    </location>
</feature>
<dbReference type="EMBL" id="SOHM01000031">
    <property type="protein sequence ID" value="TFD87238.1"/>
    <property type="molecule type" value="Genomic_DNA"/>
</dbReference>
<accession>A0A4R9BMQ0</accession>
<reference evidence="2 3" key="1">
    <citation type="submission" date="2019-03" db="EMBL/GenBank/DDBJ databases">
        <title>Genomics of glacier-inhabiting Cryobacterium strains.</title>
        <authorList>
            <person name="Liu Q."/>
            <person name="Xin Y.-H."/>
        </authorList>
    </citation>
    <scope>NUCLEOTIDE SEQUENCE [LARGE SCALE GENOMIC DNA]</scope>
    <source>
        <strain evidence="2 3">Sr59</strain>
    </source>
</reference>
<gene>
    <name evidence="2" type="ORF">E3T61_15540</name>
</gene>
<dbReference type="RefSeq" id="WP_134641720.1">
    <property type="nucleotide sequence ID" value="NZ_SOHM01000031.1"/>
</dbReference>
<comment type="caution">
    <text evidence="2">The sequence shown here is derived from an EMBL/GenBank/DDBJ whole genome shotgun (WGS) entry which is preliminary data.</text>
</comment>
<name>A0A4R9BMQ0_9MICO</name>
<keyword evidence="1" id="KW-1133">Transmembrane helix</keyword>
<dbReference type="Pfam" id="PF16316">
    <property type="entry name" value="DUF4956"/>
    <property type="match status" value="1"/>
</dbReference>
<protein>
    <submittedName>
        <fullName evidence="2">DUF4956 domain-containing protein</fullName>
    </submittedName>
</protein>
<evidence type="ECO:0000313" key="3">
    <source>
        <dbReference type="Proteomes" id="UP000298468"/>
    </source>
</evidence>
<organism evidence="2 3">
    <name type="scientific">Cryobacterium lactosi</name>
    <dbReference type="NCBI Taxonomy" id="1259202"/>
    <lineage>
        <taxon>Bacteria</taxon>
        <taxon>Bacillati</taxon>
        <taxon>Actinomycetota</taxon>
        <taxon>Actinomycetes</taxon>
        <taxon>Micrococcales</taxon>
        <taxon>Microbacteriaceae</taxon>
        <taxon>Cryobacterium</taxon>
    </lineage>
</organism>
<feature type="transmembrane region" description="Helical" evidence="1">
    <location>
        <begin position="102"/>
        <end position="118"/>
    </location>
</feature>
<dbReference type="AlphaFoldDB" id="A0A4R9BMQ0"/>
<dbReference type="InterPro" id="IPR032531">
    <property type="entry name" value="DUF4956"/>
</dbReference>
<proteinExistence type="predicted"/>
<evidence type="ECO:0000256" key="1">
    <source>
        <dbReference type="SAM" id="Phobius"/>
    </source>
</evidence>
<feature type="transmembrane region" description="Helical" evidence="1">
    <location>
        <begin position="31"/>
        <end position="48"/>
    </location>
</feature>
<feature type="transmembrane region" description="Helical" evidence="1">
    <location>
        <begin position="81"/>
        <end position="96"/>
    </location>
</feature>
<keyword evidence="1" id="KW-0812">Transmembrane</keyword>
<evidence type="ECO:0000313" key="2">
    <source>
        <dbReference type="EMBL" id="TFD87238.1"/>
    </source>
</evidence>
<keyword evidence="1" id="KW-0472">Membrane</keyword>